<dbReference type="AlphaFoldDB" id="A0A1L3LIR9"/>
<dbReference type="GO" id="GO:0071973">
    <property type="term" value="P:bacterial-type flagellum-dependent cell motility"/>
    <property type="evidence" value="ECO:0007669"/>
    <property type="project" value="InterPro"/>
</dbReference>
<dbReference type="GO" id="GO:0003774">
    <property type="term" value="F:cytoskeletal motor activity"/>
    <property type="evidence" value="ECO:0007669"/>
    <property type="project" value="InterPro"/>
</dbReference>
<accession>A0A1L3LIR9</accession>
<keyword evidence="3 4" id="KW-0975">Bacterial flagellum</keyword>
<evidence type="ECO:0000256" key="1">
    <source>
        <dbReference type="ARBA" id="ARBA00004117"/>
    </source>
</evidence>
<dbReference type="PANTHER" id="PTHR34653:SF1">
    <property type="entry name" value="FLAGELLAR HOOK-BASAL BODY COMPLEX PROTEIN FLIE"/>
    <property type="match status" value="1"/>
</dbReference>
<organism evidence="5 6">
    <name type="scientific">Sinorhizobium americanum</name>
    <dbReference type="NCBI Taxonomy" id="194963"/>
    <lineage>
        <taxon>Bacteria</taxon>
        <taxon>Pseudomonadati</taxon>
        <taxon>Pseudomonadota</taxon>
        <taxon>Alphaproteobacteria</taxon>
        <taxon>Hyphomicrobiales</taxon>
        <taxon>Rhizobiaceae</taxon>
        <taxon>Sinorhizobium/Ensifer group</taxon>
        <taxon>Sinorhizobium</taxon>
    </lineage>
</organism>
<dbReference type="EMBL" id="CP013107">
    <property type="protein sequence ID" value="APG89991.1"/>
    <property type="molecule type" value="Genomic_DNA"/>
</dbReference>
<dbReference type="STRING" id="194963.SAMCFNEI73_Ch0666"/>
<dbReference type="GO" id="GO:0009425">
    <property type="term" value="C:bacterial-type flagellum basal body"/>
    <property type="evidence" value="ECO:0007669"/>
    <property type="project" value="UniProtKB-SubCell"/>
</dbReference>
<evidence type="ECO:0000256" key="3">
    <source>
        <dbReference type="ARBA" id="ARBA00023143"/>
    </source>
</evidence>
<keyword evidence="5" id="KW-0282">Flagellum</keyword>
<gene>
    <name evidence="4 5" type="primary">fliE</name>
    <name evidence="5" type="ORF">SAMCFNEI73_Ch0666</name>
</gene>
<dbReference type="GO" id="GO:0005198">
    <property type="term" value="F:structural molecule activity"/>
    <property type="evidence" value="ECO:0007669"/>
    <property type="project" value="InterPro"/>
</dbReference>
<keyword evidence="6" id="KW-1185">Reference proteome</keyword>
<dbReference type="PANTHER" id="PTHR34653">
    <property type="match status" value="1"/>
</dbReference>
<dbReference type="KEGG" id="same:SAMCFNEI73_Ch0666"/>
<dbReference type="Pfam" id="PF02049">
    <property type="entry name" value="FliE"/>
    <property type="match status" value="1"/>
</dbReference>
<protein>
    <recommendedName>
        <fullName evidence="4">Flagellar hook-basal body complex protein FliE</fullName>
    </recommendedName>
</protein>
<dbReference type="InterPro" id="IPR001624">
    <property type="entry name" value="FliE"/>
</dbReference>
<evidence type="ECO:0000256" key="4">
    <source>
        <dbReference type="HAMAP-Rule" id="MF_00724"/>
    </source>
</evidence>
<keyword evidence="5" id="KW-0969">Cilium</keyword>
<name>A0A1L3LIR9_9HYPH</name>
<comment type="subcellular location">
    <subcellularLocation>
        <location evidence="1 4">Bacterial flagellum basal body</location>
    </subcellularLocation>
</comment>
<proteinExistence type="inferred from homology"/>
<dbReference type="HAMAP" id="MF_00724">
    <property type="entry name" value="FliE"/>
    <property type="match status" value="1"/>
</dbReference>
<dbReference type="Proteomes" id="UP000182306">
    <property type="component" value="Chromosome"/>
</dbReference>
<evidence type="ECO:0000313" key="6">
    <source>
        <dbReference type="Proteomes" id="UP000182306"/>
    </source>
</evidence>
<comment type="similarity">
    <text evidence="2 4">Belongs to the FliE family.</text>
</comment>
<reference evidence="5 6" key="1">
    <citation type="submission" date="2015-10" db="EMBL/GenBank/DDBJ databases">
        <title>Genomic differences between typical nodule nitrogen-fixing rhizobial strains and those coming from bean seeds.</title>
        <authorList>
            <person name="Peralta H."/>
            <person name="Aguilar-Vera A."/>
            <person name="Diaz R."/>
            <person name="Mora Y."/>
            <person name="Martinez-Batallar G."/>
            <person name="Salazar E."/>
            <person name="Vargas-Lagunas C."/>
            <person name="Encarnacion S."/>
            <person name="Girard L."/>
            <person name="Mora J."/>
        </authorList>
    </citation>
    <scope>NUCLEOTIDE SEQUENCE [LARGE SCALE GENOMIC DNA]</scope>
    <source>
        <strain evidence="5 6">CFNEI 73</strain>
    </source>
</reference>
<keyword evidence="5" id="KW-0966">Cell projection</keyword>
<evidence type="ECO:0000256" key="2">
    <source>
        <dbReference type="ARBA" id="ARBA00009272"/>
    </source>
</evidence>
<evidence type="ECO:0000313" key="5">
    <source>
        <dbReference type="EMBL" id="APG89991.1"/>
    </source>
</evidence>
<dbReference type="OrthoDB" id="9812413at2"/>
<sequence length="111" mass="11521">MIDAIQSVGAFSNLKETEGTSLTASTALSLPGAAASAPQSQSFAEVLGTMTTDAIRSMKSAEGASLQAIRGEANTREVVDAVMSAEQSLQTAIAIRDKVVTAYLEIARMQI</sequence>
<dbReference type="RefSeq" id="WP_064253874.1">
    <property type="nucleotide sequence ID" value="NZ_CP013107.1"/>
</dbReference>